<dbReference type="HOGENOM" id="CLU_888750_0_0_1"/>
<organism evidence="3 4">
    <name type="scientific">Neurospora tetrasperma (strain FGSC 2508 / ATCC MYA-4615 / P0657)</name>
    <dbReference type="NCBI Taxonomy" id="510951"/>
    <lineage>
        <taxon>Eukaryota</taxon>
        <taxon>Fungi</taxon>
        <taxon>Dikarya</taxon>
        <taxon>Ascomycota</taxon>
        <taxon>Pezizomycotina</taxon>
        <taxon>Sordariomycetes</taxon>
        <taxon>Sordariomycetidae</taxon>
        <taxon>Sordariales</taxon>
        <taxon>Sordariaceae</taxon>
        <taxon>Neurospora</taxon>
    </lineage>
</organism>
<feature type="transmembrane region" description="Helical" evidence="1">
    <location>
        <begin position="241"/>
        <end position="262"/>
    </location>
</feature>
<dbReference type="Gene3D" id="3.20.20.370">
    <property type="entry name" value="Glycoside hydrolase/deacetylase"/>
    <property type="match status" value="1"/>
</dbReference>
<dbReference type="VEuPathDB" id="FungiDB:NEUTE1DRAFT_131156"/>
<keyword evidence="1" id="KW-0472">Membrane</keyword>
<dbReference type="PANTHER" id="PTHR47561">
    <property type="entry name" value="POLYSACCHARIDE DEACETYLASE FAMILY PROTEIN (AFU_ORTHOLOGUE AFUA_6G05030)"/>
    <property type="match status" value="1"/>
</dbReference>
<keyword evidence="1" id="KW-1133">Transmembrane helix</keyword>
<dbReference type="GeneID" id="20825504"/>
<evidence type="ECO:0000259" key="2">
    <source>
        <dbReference type="Pfam" id="PF01522"/>
    </source>
</evidence>
<sequence>MRQTHWHLTFMTDQLPRMLDILGKYNIKITYFVESWSLAVHPTVVKNIIARGHEVAWHGYQHEPRVSLPLEEMRDKLVKSFEIAEVVGINTALGVARVATPFLHNPQLAFSLVHNFPVLLQSNLIKSEAHHKIYPNPPPTPPINKPTMASRAFFDPLTLLRLAPAISSTASLTLAWDQHWMLRIFTLPELELDSNLYLPKWFHAFFRAGLPSVLAFLSVTMTTATLNLRSESLLLKRRGSYYWYAAGAVLAAGHLLFVPAVAPRIQAIVEDETKEKSVGELRRWLRVNGIRGLTTDLGAWVCCVVAVVRTFSV</sequence>
<dbReference type="AlphaFoldDB" id="F8MTP9"/>
<dbReference type="KEGG" id="nte:NEUTE1DRAFT131156"/>
<feature type="transmembrane region" description="Helical" evidence="1">
    <location>
        <begin position="204"/>
        <end position="229"/>
    </location>
</feature>
<feature type="domain" description="NodB homology" evidence="2">
    <location>
        <begin position="12"/>
        <end position="82"/>
    </location>
</feature>
<dbReference type="GO" id="GO:0016810">
    <property type="term" value="F:hydrolase activity, acting on carbon-nitrogen (but not peptide) bonds"/>
    <property type="evidence" value="ECO:0007669"/>
    <property type="project" value="InterPro"/>
</dbReference>
<proteinExistence type="predicted"/>
<protein>
    <recommendedName>
        <fullName evidence="2">NodB homology domain-containing protein</fullName>
    </recommendedName>
</protein>
<evidence type="ECO:0000313" key="4">
    <source>
        <dbReference type="Proteomes" id="UP000008065"/>
    </source>
</evidence>
<keyword evidence="1" id="KW-0812">Transmembrane</keyword>
<dbReference type="RefSeq" id="XP_009853220.1">
    <property type="nucleotide sequence ID" value="XM_009854918.1"/>
</dbReference>
<dbReference type="OrthoDB" id="1523883at2759"/>
<accession>F8MTP9</accession>
<dbReference type="Proteomes" id="UP000008065">
    <property type="component" value="Unassembled WGS sequence"/>
</dbReference>
<gene>
    <name evidence="3" type="ORF">NEUTE1DRAFT_131156</name>
</gene>
<name>F8MTP9_NEUT8</name>
<reference evidence="4" key="1">
    <citation type="journal article" date="2011" name="Genetics">
        <title>Massive changes in genome architecture accompany the transition to self-fertility in the filamentous fungus Neurospora tetrasperma.</title>
        <authorList>
            <person name="Ellison C.E."/>
            <person name="Stajich J.E."/>
            <person name="Jacobson D.J."/>
            <person name="Natvig D.O."/>
            <person name="Lapidus A."/>
            <person name="Foster B."/>
            <person name="Aerts A."/>
            <person name="Riley R."/>
            <person name="Lindquist E.A."/>
            <person name="Grigoriev I.V."/>
            <person name="Taylor J.W."/>
        </authorList>
    </citation>
    <scope>NUCLEOTIDE SEQUENCE [LARGE SCALE GENOMIC DNA]</scope>
    <source>
        <strain evidence="4">FGSC 2508 / P0657</strain>
    </source>
</reference>
<keyword evidence="4" id="KW-1185">Reference proteome</keyword>
<evidence type="ECO:0000313" key="3">
    <source>
        <dbReference type="EMBL" id="EGO55381.1"/>
    </source>
</evidence>
<dbReference type="EMBL" id="GL891306">
    <property type="protein sequence ID" value="EGO55381.1"/>
    <property type="molecule type" value="Genomic_DNA"/>
</dbReference>
<dbReference type="Pfam" id="PF01522">
    <property type="entry name" value="Polysacc_deac_1"/>
    <property type="match status" value="1"/>
</dbReference>
<evidence type="ECO:0000256" key="1">
    <source>
        <dbReference type="SAM" id="Phobius"/>
    </source>
</evidence>
<dbReference type="GO" id="GO:0005975">
    <property type="term" value="P:carbohydrate metabolic process"/>
    <property type="evidence" value="ECO:0007669"/>
    <property type="project" value="InterPro"/>
</dbReference>
<dbReference type="InterPro" id="IPR002509">
    <property type="entry name" value="NODB_dom"/>
</dbReference>
<dbReference type="SUPFAM" id="SSF88713">
    <property type="entry name" value="Glycoside hydrolase/deacetylase"/>
    <property type="match status" value="1"/>
</dbReference>
<dbReference type="InterPro" id="IPR011330">
    <property type="entry name" value="Glyco_hydro/deAcase_b/a-brl"/>
</dbReference>
<dbReference type="PANTHER" id="PTHR47561:SF1">
    <property type="entry name" value="POLYSACCHARIDE DEACETYLASE FAMILY PROTEIN (AFU_ORTHOLOGUE AFUA_6G05030)"/>
    <property type="match status" value="1"/>
</dbReference>